<keyword evidence="3" id="KW-1185">Reference proteome</keyword>
<evidence type="ECO:0000256" key="1">
    <source>
        <dbReference type="SAM" id="MobiDB-lite"/>
    </source>
</evidence>
<evidence type="ECO:0008006" key="4">
    <source>
        <dbReference type="Google" id="ProtNLM"/>
    </source>
</evidence>
<protein>
    <recommendedName>
        <fullName evidence="4">Nucleotidyl transferase AbiEii/AbiGii toxin family protein</fullName>
    </recommendedName>
</protein>
<reference evidence="3" key="1">
    <citation type="journal article" date="2019" name="Int. J. Syst. Evol. Microbiol.">
        <title>The Global Catalogue of Microorganisms (GCM) 10K type strain sequencing project: providing services to taxonomists for standard genome sequencing and annotation.</title>
        <authorList>
            <consortium name="The Broad Institute Genomics Platform"/>
            <consortium name="The Broad Institute Genome Sequencing Center for Infectious Disease"/>
            <person name="Wu L."/>
            <person name="Ma J."/>
        </authorList>
    </citation>
    <scope>NUCLEOTIDE SEQUENCE [LARGE SCALE GENOMIC DNA]</scope>
    <source>
        <strain evidence="3">JCM 14370</strain>
    </source>
</reference>
<evidence type="ECO:0000313" key="3">
    <source>
        <dbReference type="Proteomes" id="UP000632222"/>
    </source>
</evidence>
<accession>A0ABQ2DFI7</accession>
<evidence type="ECO:0000313" key="2">
    <source>
        <dbReference type="EMBL" id="GGJ55888.1"/>
    </source>
</evidence>
<gene>
    <name evidence="2" type="ORF">GCM10008938_47570</name>
</gene>
<comment type="caution">
    <text evidence="2">The sequence shown here is derived from an EMBL/GenBank/DDBJ whole genome shotgun (WGS) entry which is preliminary data.</text>
</comment>
<feature type="compositionally biased region" description="Pro residues" evidence="1">
    <location>
        <begin position="170"/>
        <end position="180"/>
    </location>
</feature>
<dbReference type="EMBL" id="BMOD01000034">
    <property type="protein sequence ID" value="GGJ55888.1"/>
    <property type="molecule type" value="Genomic_DNA"/>
</dbReference>
<proteinExistence type="predicted"/>
<dbReference type="Proteomes" id="UP000632222">
    <property type="component" value="Unassembled WGS sequence"/>
</dbReference>
<sequence>MPKPQHHSGYSDRTTEAVRRVLLDLAHLLGPYRDRIVIVGGLAPSLLITDAEEPHVGTMDIDLALDASGLQDGDAYAHMIELLEHHGFYRNTTDPELRGFQLATRVDLKDGGPAVVVEVDLLIPKNVKLKKHRPPLTAGLRTQQMPGIDLALQHVVDTPLRGRNRKGQQDPPPSGSPPPKRSWCSKALPC</sequence>
<organism evidence="2 3">
    <name type="scientific">Deinococcus roseus</name>
    <dbReference type="NCBI Taxonomy" id="392414"/>
    <lineage>
        <taxon>Bacteria</taxon>
        <taxon>Thermotogati</taxon>
        <taxon>Deinococcota</taxon>
        <taxon>Deinococci</taxon>
        <taxon>Deinococcales</taxon>
        <taxon>Deinococcaceae</taxon>
        <taxon>Deinococcus</taxon>
    </lineage>
</organism>
<feature type="region of interest" description="Disordered" evidence="1">
    <location>
        <begin position="161"/>
        <end position="190"/>
    </location>
</feature>
<dbReference type="RefSeq" id="WP_189008098.1">
    <property type="nucleotide sequence ID" value="NZ_BMOD01000034.1"/>
</dbReference>
<name>A0ABQ2DFI7_9DEIO</name>